<feature type="domain" description="AP complex mu/sigma subunit" evidence="13">
    <location>
        <begin position="9"/>
        <end position="156"/>
    </location>
</feature>
<organism evidence="17 20">
    <name type="scientific">Orbilia oligospora</name>
    <name type="common">Nematode-trapping fungus</name>
    <name type="synonym">Arthrobotrys oligospora</name>
    <dbReference type="NCBI Taxonomy" id="2813651"/>
    <lineage>
        <taxon>Eukaryota</taxon>
        <taxon>Fungi</taxon>
        <taxon>Dikarya</taxon>
        <taxon>Ascomycota</taxon>
        <taxon>Pezizomycotina</taxon>
        <taxon>Orbiliomycetes</taxon>
        <taxon>Orbiliales</taxon>
        <taxon>Orbiliaceae</taxon>
        <taxon>Orbilia</taxon>
    </lineage>
</organism>
<evidence type="ECO:0000256" key="1">
    <source>
        <dbReference type="ARBA" id="ARBA00004255"/>
    </source>
</evidence>
<protein>
    <recommendedName>
        <fullName evidence="12">Coatomer subunit zeta</fullName>
    </recommendedName>
</protein>
<keyword evidence="5 12" id="KW-0963">Cytoplasm</keyword>
<dbReference type="InterPro" id="IPR022775">
    <property type="entry name" value="AP_mu_sigma_su"/>
</dbReference>
<keyword evidence="4 12" id="KW-0813">Transport</keyword>
<gene>
    <name evidence="17" type="primary">RET3</name>
    <name evidence="16" type="ORF">TWF106_008626</name>
    <name evidence="17" type="ORF">TWF191_006834</name>
    <name evidence="15" type="ORF">TWF679_003596</name>
    <name evidence="14" type="ORF">TWF788_003425</name>
</gene>
<evidence type="ECO:0000256" key="11">
    <source>
        <dbReference type="ARBA" id="ARBA00045555"/>
    </source>
</evidence>
<dbReference type="OrthoDB" id="10249988at2759"/>
<dbReference type="Pfam" id="PF01217">
    <property type="entry name" value="Clat_adaptor_s"/>
    <property type="match status" value="1"/>
</dbReference>
<evidence type="ECO:0000256" key="6">
    <source>
        <dbReference type="ARBA" id="ARBA00022892"/>
    </source>
</evidence>
<comment type="caution">
    <text evidence="17">The sequence shown here is derived from an EMBL/GenBank/DDBJ whole genome shotgun (WGS) entry which is preliminary data.</text>
</comment>
<dbReference type="GO" id="GO:0030126">
    <property type="term" value="C:COPI vesicle coat"/>
    <property type="evidence" value="ECO:0007669"/>
    <property type="project" value="UniProtKB-UniRule"/>
</dbReference>
<dbReference type="GO" id="GO:0006891">
    <property type="term" value="P:intra-Golgi vesicle-mediated transport"/>
    <property type="evidence" value="ECO:0007669"/>
    <property type="project" value="TreeGrafter"/>
</dbReference>
<dbReference type="EMBL" id="WIWT01000179">
    <property type="protein sequence ID" value="KAF3197083.1"/>
    <property type="molecule type" value="Genomic_DNA"/>
</dbReference>
<evidence type="ECO:0000313" key="19">
    <source>
        <dbReference type="Proteomes" id="UP000479691"/>
    </source>
</evidence>
<comment type="subcellular location">
    <subcellularLocation>
        <location evidence="12">Cytoplasm</location>
    </subcellularLocation>
    <subcellularLocation>
        <location evidence="1 12">Golgi apparatus membrane</location>
        <topology evidence="1 12">Peripheral membrane protein</topology>
        <orientation evidence="1 12">Cytoplasmic side</orientation>
    </subcellularLocation>
    <subcellularLocation>
        <location evidence="12">Cytoplasmic vesicle</location>
        <location evidence="12">COPI-coated vesicle membrane</location>
        <topology evidence="12">Peripheral membrane protein</topology>
        <orientation evidence="12">Cytoplasmic side</orientation>
    </subcellularLocation>
</comment>
<dbReference type="Proteomes" id="UP000479691">
    <property type="component" value="Unassembled WGS sequence"/>
</dbReference>
<evidence type="ECO:0000256" key="7">
    <source>
        <dbReference type="ARBA" id="ARBA00022927"/>
    </source>
</evidence>
<dbReference type="InterPro" id="IPR039652">
    <property type="entry name" value="Coatomer_zeta"/>
</dbReference>
<evidence type="ECO:0000313" key="15">
    <source>
        <dbReference type="EMBL" id="KAF3197083.1"/>
    </source>
</evidence>
<dbReference type="AlphaFoldDB" id="A0A6G1MNU7"/>
<dbReference type="Proteomes" id="UP000483672">
    <property type="component" value="Unassembled WGS sequence"/>
</dbReference>
<keyword evidence="10 12" id="KW-0968">Cytoplasmic vesicle</keyword>
<keyword evidence="8 12" id="KW-0333">Golgi apparatus</keyword>
<reference evidence="18 19" key="1">
    <citation type="submission" date="2019-06" db="EMBL/GenBank/DDBJ databases">
        <authorList>
            <person name="Palmer J.M."/>
        </authorList>
    </citation>
    <scope>NUCLEOTIDE SEQUENCE [LARGE SCALE GENOMIC DNA]</scope>
    <source>
        <strain evidence="16 18">TWF106</strain>
        <strain evidence="17 20">TWF191</strain>
        <strain evidence="15">TWF679</strain>
        <strain evidence="14 19">TWF788</strain>
    </source>
</reference>
<accession>A0A6G1MNU7</accession>
<evidence type="ECO:0000259" key="13">
    <source>
        <dbReference type="Pfam" id="PF01217"/>
    </source>
</evidence>
<dbReference type="PANTHER" id="PTHR11043:SF0">
    <property type="entry name" value="COATOMER SUBUNIT ZETA"/>
    <property type="match status" value="1"/>
</dbReference>
<dbReference type="EMBL" id="WIPF01000004">
    <property type="protein sequence ID" value="KAF3231344.1"/>
    <property type="molecule type" value="Genomic_DNA"/>
</dbReference>
<keyword evidence="6 12" id="KW-0931">ER-Golgi transport</keyword>
<dbReference type="Proteomes" id="UP000614610">
    <property type="component" value="Unassembled WGS sequence"/>
</dbReference>
<dbReference type="InterPro" id="IPR011012">
    <property type="entry name" value="Longin-like_dom_sf"/>
</dbReference>
<comment type="similarity">
    <text evidence="2 12">Belongs to the adaptor complexes small subunit family.</text>
</comment>
<comment type="function">
    <text evidence="11">The coatomer is a cytosolic protein complex that binds to dilysine motifs and reversibly associates with Golgi non-clathrin-coated vesicles, which further mediate biosynthetic protein transport from the ER, via the Golgi up to the trans Golgi network. Coatomer complex is required for budding from Golgi membranes, and is essential for the retrograde Golgi-to-ER transport of dilysine-tagged proteins. The zeta subunit may be involved in regulating the coat assembly and, hence, the rate of biosynthetic protein transport due to its association-dissociation properties with the coatomer complex.</text>
</comment>
<dbReference type="GO" id="GO:0006890">
    <property type="term" value="P:retrograde vesicle-mediated transport, Golgi to endoplasmic reticulum"/>
    <property type="evidence" value="ECO:0007669"/>
    <property type="project" value="UniProtKB-UniRule"/>
</dbReference>
<evidence type="ECO:0000256" key="10">
    <source>
        <dbReference type="ARBA" id="ARBA00023329"/>
    </source>
</evidence>
<dbReference type="Gene3D" id="3.30.450.60">
    <property type="match status" value="1"/>
</dbReference>
<evidence type="ECO:0000313" key="20">
    <source>
        <dbReference type="Proteomes" id="UP000483672"/>
    </source>
</evidence>
<keyword evidence="9 12" id="KW-0472">Membrane</keyword>
<evidence type="ECO:0000256" key="2">
    <source>
        <dbReference type="ARBA" id="ARBA00006972"/>
    </source>
</evidence>
<dbReference type="PANTHER" id="PTHR11043">
    <property type="entry name" value="ZETA-COAT PROTEIN"/>
    <property type="match status" value="1"/>
</dbReference>
<dbReference type="SUPFAM" id="SSF64356">
    <property type="entry name" value="SNARE-like"/>
    <property type="match status" value="1"/>
</dbReference>
<comment type="subunit">
    <text evidence="3 12">Oligomeric complex that consists of at least the alpha, beta, beta', gamma, delta, epsilon and zeta subunits.</text>
</comment>
<dbReference type="Proteomes" id="UP000472727">
    <property type="component" value="Unassembled WGS sequence"/>
</dbReference>
<evidence type="ECO:0000256" key="4">
    <source>
        <dbReference type="ARBA" id="ARBA00022448"/>
    </source>
</evidence>
<dbReference type="CDD" id="cd14829">
    <property type="entry name" value="Zeta-COP"/>
    <property type="match status" value="1"/>
</dbReference>
<dbReference type="EMBL" id="JAABOE010000174">
    <property type="protein sequence ID" value="KAF3159998.1"/>
    <property type="molecule type" value="Genomic_DNA"/>
</dbReference>
<proteinExistence type="inferred from homology"/>
<dbReference type="GO" id="GO:0006886">
    <property type="term" value="P:intracellular protein transport"/>
    <property type="evidence" value="ECO:0007669"/>
    <property type="project" value="TreeGrafter"/>
</dbReference>
<keyword evidence="7 12" id="KW-0653">Protein transport</keyword>
<name>A0A6G1MNU7_ORBOL</name>
<evidence type="ECO:0000256" key="5">
    <source>
        <dbReference type="ARBA" id="ARBA00022490"/>
    </source>
</evidence>
<evidence type="ECO:0000256" key="3">
    <source>
        <dbReference type="ARBA" id="ARBA00011775"/>
    </source>
</evidence>
<evidence type="ECO:0000256" key="9">
    <source>
        <dbReference type="ARBA" id="ARBA00023136"/>
    </source>
</evidence>
<dbReference type="FunFam" id="3.30.450.60:FF:000013">
    <property type="entry name" value="Coatomer subunit zeta"/>
    <property type="match status" value="1"/>
</dbReference>
<evidence type="ECO:0000256" key="12">
    <source>
        <dbReference type="RuleBase" id="RU366053"/>
    </source>
</evidence>
<evidence type="ECO:0000313" key="18">
    <source>
        <dbReference type="Proteomes" id="UP000472727"/>
    </source>
</evidence>
<sequence length="194" mass="21455">MSGNLSLFTINAILIIDQDGNRVLAKYYSAPHPIAPGEPGSNPYPTLKDQQNFEKGLHSKTHKQSSDIILYDNRIVVYKPESDVTLYVIGALSENPILLYNVVLALRDSLSILLKNTTDKRTIIENYDLVSLAIDEIVDDGIVLETDPSAVAARVSKPPAHELNPQKLDFSEQGLYNAWNIGSKIIANKLREGL</sequence>
<evidence type="ECO:0000313" key="16">
    <source>
        <dbReference type="EMBL" id="KAF3215941.1"/>
    </source>
</evidence>
<dbReference type="GO" id="GO:0000139">
    <property type="term" value="C:Golgi membrane"/>
    <property type="evidence" value="ECO:0007669"/>
    <property type="project" value="UniProtKB-SubCell"/>
</dbReference>
<dbReference type="EMBL" id="WIWS01000052">
    <property type="protein sequence ID" value="KAF3215941.1"/>
    <property type="molecule type" value="Genomic_DNA"/>
</dbReference>
<evidence type="ECO:0000256" key="8">
    <source>
        <dbReference type="ARBA" id="ARBA00023034"/>
    </source>
</evidence>
<evidence type="ECO:0000313" key="14">
    <source>
        <dbReference type="EMBL" id="KAF3159998.1"/>
    </source>
</evidence>
<evidence type="ECO:0000313" key="17">
    <source>
        <dbReference type="EMBL" id="KAF3231344.1"/>
    </source>
</evidence>